<sequence length="21" mass="2495">MVKSSMWEILIMKSQLSNLQK</sequence>
<evidence type="ECO:0000313" key="2">
    <source>
        <dbReference type="Proteomes" id="UP000092600"/>
    </source>
</evidence>
<organism evidence="1 2">
    <name type="scientific">Ananas comosus</name>
    <name type="common">Pineapple</name>
    <name type="synonym">Ananas ananas</name>
    <dbReference type="NCBI Taxonomy" id="4615"/>
    <lineage>
        <taxon>Eukaryota</taxon>
        <taxon>Viridiplantae</taxon>
        <taxon>Streptophyta</taxon>
        <taxon>Embryophyta</taxon>
        <taxon>Tracheophyta</taxon>
        <taxon>Spermatophyta</taxon>
        <taxon>Magnoliopsida</taxon>
        <taxon>Liliopsida</taxon>
        <taxon>Poales</taxon>
        <taxon>Bromeliaceae</taxon>
        <taxon>Bromelioideae</taxon>
        <taxon>Ananas</taxon>
    </lineage>
</organism>
<comment type="caution">
    <text evidence="1">The sequence shown here is derived from an EMBL/GenBank/DDBJ whole genome shotgun (WGS) entry which is preliminary data.</text>
</comment>
<proteinExistence type="predicted"/>
<reference evidence="1 2" key="1">
    <citation type="journal article" date="2016" name="DNA Res.">
        <title>The draft genome of MD-2 pineapple using hybrid error correction of long reads.</title>
        <authorList>
            <person name="Redwan R.M."/>
            <person name="Saidin A."/>
            <person name="Kumar S.V."/>
        </authorList>
    </citation>
    <scope>NUCLEOTIDE SEQUENCE [LARGE SCALE GENOMIC DNA]</scope>
    <source>
        <strain evidence="2">cv. MD2</strain>
        <tissue evidence="1">Leaf</tissue>
    </source>
</reference>
<evidence type="ECO:0000313" key="1">
    <source>
        <dbReference type="EMBL" id="OAY79872.1"/>
    </source>
</evidence>
<dbReference type="AlphaFoldDB" id="A0A199VRP7"/>
<name>A0A199VRP7_ANACO</name>
<protein>
    <submittedName>
        <fullName evidence="1">Uncharacterized protein</fullName>
    </submittedName>
</protein>
<accession>A0A199VRP7</accession>
<gene>
    <name evidence="1" type="ORF">ACMD2_18202</name>
</gene>
<dbReference type="EMBL" id="LSRQ01000996">
    <property type="protein sequence ID" value="OAY79872.1"/>
    <property type="molecule type" value="Genomic_DNA"/>
</dbReference>
<dbReference type="Proteomes" id="UP000092600">
    <property type="component" value="Unassembled WGS sequence"/>
</dbReference>